<name>A0ABT0BGB4_9SPHN</name>
<comment type="caution">
    <text evidence="1">The sequence shown here is derived from an EMBL/GenBank/DDBJ whole genome shotgun (WGS) entry which is preliminary data.</text>
</comment>
<protein>
    <recommendedName>
        <fullName evidence="3">Secreted protein</fullName>
    </recommendedName>
</protein>
<reference evidence="1" key="1">
    <citation type="submission" date="2022-03" db="EMBL/GenBank/DDBJ databases">
        <title>Identification of a novel bacterium isolated from mangrove sediments.</title>
        <authorList>
            <person name="Pan X."/>
        </authorList>
    </citation>
    <scope>NUCLEOTIDE SEQUENCE</scope>
    <source>
        <strain evidence="1">B1949</strain>
    </source>
</reference>
<keyword evidence="2" id="KW-1185">Reference proteome</keyword>
<proteinExistence type="predicted"/>
<evidence type="ECO:0008006" key="3">
    <source>
        <dbReference type="Google" id="ProtNLM"/>
    </source>
</evidence>
<gene>
    <name evidence="1" type="ORF">MTR62_15460</name>
</gene>
<evidence type="ECO:0000313" key="2">
    <source>
        <dbReference type="Proteomes" id="UP001162881"/>
    </source>
</evidence>
<organism evidence="1 2">
    <name type="scientific">Novosphingobium organovorum</name>
    <dbReference type="NCBI Taxonomy" id="2930092"/>
    <lineage>
        <taxon>Bacteria</taxon>
        <taxon>Pseudomonadati</taxon>
        <taxon>Pseudomonadota</taxon>
        <taxon>Alphaproteobacteria</taxon>
        <taxon>Sphingomonadales</taxon>
        <taxon>Sphingomonadaceae</taxon>
        <taxon>Novosphingobium</taxon>
    </lineage>
</organism>
<dbReference type="EMBL" id="JALHLF010000075">
    <property type="protein sequence ID" value="MCJ2184082.1"/>
    <property type="molecule type" value="Genomic_DNA"/>
</dbReference>
<feature type="non-terminal residue" evidence="1">
    <location>
        <position position="103"/>
    </location>
</feature>
<dbReference type="Proteomes" id="UP001162881">
    <property type="component" value="Unassembled WGS sequence"/>
</dbReference>
<dbReference type="RefSeq" id="WP_244022550.1">
    <property type="nucleotide sequence ID" value="NZ_JALHLF010000075.1"/>
</dbReference>
<evidence type="ECO:0000313" key="1">
    <source>
        <dbReference type="EMBL" id="MCJ2184082.1"/>
    </source>
</evidence>
<sequence length="103" mass="10659">MTGGLSLLLRMRIWAMLLLAAISLQALEPIRAPLERVPGSAWSSATSDLALASSRKSDDGVSDAAPLPPLRLHPAAAVHTAPALGRLALAPLMRPVAQAPPLA</sequence>
<accession>A0ABT0BGB4</accession>